<dbReference type="InterPro" id="IPR051202">
    <property type="entry name" value="Peptidase_C40"/>
</dbReference>
<keyword evidence="3" id="KW-0378">Hydrolase</keyword>
<dbReference type="Pfam" id="PF01471">
    <property type="entry name" value="PG_binding_1"/>
    <property type="match status" value="1"/>
</dbReference>
<comment type="similarity">
    <text evidence="1">Belongs to the peptidase C40 family.</text>
</comment>
<keyword evidence="4" id="KW-0788">Thiol protease</keyword>
<dbReference type="Gene3D" id="3.90.1720.10">
    <property type="entry name" value="endopeptidase domain like (from Nostoc punctiforme)"/>
    <property type="match status" value="1"/>
</dbReference>
<dbReference type="SUPFAM" id="SSF47090">
    <property type="entry name" value="PGBD-like"/>
    <property type="match status" value="1"/>
</dbReference>
<organism evidence="7 8">
    <name type="scientific">Sulfoacidibacillus ferrooxidans</name>
    <dbReference type="NCBI Taxonomy" id="2005001"/>
    <lineage>
        <taxon>Bacteria</taxon>
        <taxon>Bacillati</taxon>
        <taxon>Bacillota</taxon>
        <taxon>Bacilli</taxon>
        <taxon>Bacillales</taxon>
        <taxon>Alicyclobacillaceae</taxon>
        <taxon>Sulfoacidibacillus</taxon>
    </lineage>
</organism>
<dbReference type="Pfam" id="PF00877">
    <property type="entry name" value="NLPC_P60"/>
    <property type="match status" value="1"/>
</dbReference>
<dbReference type="InterPro" id="IPR036365">
    <property type="entry name" value="PGBD-like_sf"/>
</dbReference>
<feature type="chain" id="PRO_5040934985" description="NlpC/P60 domain-containing protein" evidence="5">
    <location>
        <begin position="29"/>
        <end position="226"/>
    </location>
</feature>
<dbReference type="Gene3D" id="1.10.101.10">
    <property type="entry name" value="PGBD-like superfamily/PGBD"/>
    <property type="match status" value="1"/>
</dbReference>
<accession>A0A9X1V6X4</accession>
<name>A0A9X1V6X4_9BACL</name>
<reference evidence="7" key="1">
    <citation type="submission" date="2022-03" db="EMBL/GenBank/DDBJ databases">
        <title>Draft Genome Sequence of Firmicute Strain S0AB, a Heterotrophic Iron/Sulfur-Oxidizing Extreme Acidophile.</title>
        <authorList>
            <person name="Vergara E."/>
            <person name="Pakostova E."/>
            <person name="Johnson D.B."/>
            <person name="Holmes D.S."/>
        </authorList>
    </citation>
    <scope>NUCLEOTIDE SEQUENCE</scope>
    <source>
        <strain evidence="7">S0AB</strain>
    </source>
</reference>
<evidence type="ECO:0000313" key="7">
    <source>
        <dbReference type="EMBL" id="MCI0181910.1"/>
    </source>
</evidence>
<dbReference type="PROSITE" id="PS51935">
    <property type="entry name" value="NLPC_P60"/>
    <property type="match status" value="1"/>
</dbReference>
<feature type="domain" description="NlpC/P60" evidence="6">
    <location>
        <begin position="104"/>
        <end position="225"/>
    </location>
</feature>
<dbReference type="EMBL" id="JALBUF010000001">
    <property type="protein sequence ID" value="MCI0181910.1"/>
    <property type="molecule type" value="Genomic_DNA"/>
</dbReference>
<dbReference type="PANTHER" id="PTHR47053:SF1">
    <property type="entry name" value="MUREIN DD-ENDOPEPTIDASE MEPH-RELATED"/>
    <property type="match status" value="1"/>
</dbReference>
<evidence type="ECO:0000259" key="6">
    <source>
        <dbReference type="PROSITE" id="PS51935"/>
    </source>
</evidence>
<comment type="caution">
    <text evidence="7">The sequence shown here is derived from an EMBL/GenBank/DDBJ whole genome shotgun (WGS) entry which is preliminary data.</text>
</comment>
<feature type="signal peptide" evidence="5">
    <location>
        <begin position="1"/>
        <end position="28"/>
    </location>
</feature>
<sequence>MRISTWVASLSIIGTAAATLLLANPAFASTSSVIMKAGVQGPAVATLKTDLKVLHDYPKSVKVTDYYGPRTAHAVIEFKKERKLGSNDAVTYSVFDDIKSDAAHTLGEQIVQKALTYLGDPYVWGGTSPSGFDCSGFAQYVYKQFGMDIPRTAAAQATVGTYVAKEDLQPGDLVFFHTMGYGISHVGIYMGNGLFVDAASTDVEIDNINNPYYWSSRYVTARSLLN</sequence>
<evidence type="ECO:0000256" key="1">
    <source>
        <dbReference type="ARBA" id="ARBA00007074"/>
    </source>
</evidence>
<protein>
    <recommendedName>
        <fullName evidence="6">NlpC/P60 domain-containing protein</fullName>
    </recommendedName>
</protein>
<evidence type="ECO:0000313" key="8">
    <source>
        <dbReference type="Proteomes" id="UP001139263"/>
    </source>
</evidence>
<keyword evidence="5" id="KW-0732">Signal</keyword>
<dbReference type="InterPro" id="IPR000064">
    <property type="entry name" value="NLP_P60_dom"/>
</dbReference>
<dbReference type="GO" id="GO:0006508">
    <property type="term" value="P:proteolysis"/>
    <property type="evidence" value="ECO:0007669"/>
    <property type="project" value="UniProtKB-KW"/>
</dbReference>
<evidence type="ECO:0000256" key="2">
    <source>
        <dbReference type="ARBA" id="ARBA00022670"/>
    </source>
</evidence>
<dbReference type="GO" id="GO:0008234">
    <property type="term" value="F:cysteine-type peptidase activity"/>
    <property type="evidence" value="ECO:0007669"/>
    <property type="project" value="UniProtKB-KW"/>
</dbReference>
<keyword evidence="2" id="KW-0645">Protease</keyword>
<dbReference type="InterPro" id="IPR036366">
    <property type="entry name" value="PGBDSf"/>
</dbReference>
<evidence type="ECO:0000256" key="3">
    <source>
        <dbReference type="ARBA" id="ARBA00022801"/>
    </source>
</evidence>
<dbReference type="AlphaFoldDB" id="A0A9X1V6X4"/>
<dbReference type="SUPFAM" id="SSF54001">
    <property type="entry name" value="Cysteine proteinases"/>
    <property type="match status" value="1"/>
</dbReference>
<keyword evidence="8" id="KW-1185">Reference proteome</keyword>
<dbReference type="PANTHER" id="PTHR47053">
    <property type="entry name" value="MUREIN DD-ENDOPEPTIDASE MEPH-RELATED"/>
    <property type="match status" value="1"/>
</dbReference>
<dbReference type="Proteomes" id="UP001139263">
    <property type="component" value="Unassembled WGS sequence"/>
</dbReference>
<dbReference type="RefSeq" id="WP_241711537.1">
    <property type="nucleotide sequence ID" value="NZ_JALBUF010000001.1"/>
</dbReference>
<evidence type="ECO:0000256" key="4">
    <source>
        <dbReference type="ARBA" id="ARBA00022807"/>
    </source>
</evidence>
<dbReference type="InterPro" id="IPR038765">
    <property type="entry name" value="Papain-like_cys_pep_sf"/>
</dbReference>
<proteinExistence type="inferred from homology"/>
<dbReference type="InterPro" id="IPR002477">
    <property type="entry name" value="Peptidoglycan-bd-like"/>
</dbReference>
<gene>
    <name evidence="7" type="ORF">MM817_00157</name>
</gene>
<evidence type="ECO:0000256" key="5">
    <source>
        <dbReference type="SAM" id="SignalP"/>
    </source>
</evidence>